<evidence type="ECO:0000313" key="2">
    <source>
        <dbReference type="Proteomes" id="UP000278746"/>
    </source>
</evidence>
<reference evidence="1 2" key="1">
    <citation type="submission" date="2018-10" db="EMBL/GenBank/DDBJ databases">
        <title>Bacillus Keqinensis sp. nov., a moderately halophilic bacterium isolated from a saline-alkaline lake.</title>
        <authorList>
            <person name="Wang H."/>
        </authorList>
    </citation>
    <scope>NUCLEOTIDE SEQUENCE [LARGE SCALE GENOMIC DNA]</scope>
    <source>
        <strain evidence="1 2">KQ-3</strain>
    </source>
</reference>
<dbReference type="AlphaFoldDB" id="A0A3M7TSA2"/>
<name>A0A3M7TSA2_9BACI</name>
<comment type="caution">
    <text evidence="1">The sequence shown here is derived from an EMBL/GenBank/DDBJ whole genome shotgun (WGS) entry which is preliminary data.</text>
</comment>
<organism evidence="1 2">
    <name type="scientific">Alteribacter keqinensis</name>
    <dbReference type="NCBI Taxonomy" id="2483800"/>
    <lineage>
        <taxon>Bacteria</taxon>
        <taxon>Bacillati</taxon>
        <taxon>Bacillota</taxon>
        <taxon>Bacilli</taxon>
        <taxon>Bacillales</taxon>
        <taxon>Bacillaceae</taxon>
        <taxon>Alteribacter</taxon>
    </lineage>
</organism>
<evidence type="ECO:0000313" key="1">
    <source>
        <dbReference type="EMBL" id="RNA68538.1"/>
    </source>
</evidence>
<gene>
    <name evidence="1" type="ORF">EBO34_00765</name>
</gene>
<dbReference type="RefSeq" id="WP_122896063.1">
    <property type="nucleotide sequence ID" value="NZ_RHIB01000001.1"/>
</dbReference>
<proteinExistence type="predicted"/>
<dbReference type="OrthoDB" id="2990134at2"/>
<dbReference type="EMBL" id="RHIB01000001">
    <property type="protein sequence ID" value="RNA68538.1"/>
    <property type="molecule type" value="Genomic_DNA"/>
</dbReference>
<dbReference type="Proteomes" id="UP000278746">
    <property type="component" value="Unassembled WGS sequence"/>
</dbReference>
<sequence>MKHKVALLAFLVLILGVSVYSAVEGMTKEGEVYTSFTFQGESESWKVEASFVRGEDGVTHARDTIRFNHKEGQPPRNFTVSVMTPERDWYTGTGRGVLVFKGEAFQEAGMDLTPSNRRIMAVIDWDGEHEIVNLAYVSGGGPNETDEGLQVNAEIN</sequence>
<keyword evidence="2" id="KW-1185">Reference proteome</keyword>
<protein>
    <submittedName>
        <fullName evidence="1">Uncharacterized protein</fullName>
    </submittedName>
</protein>
<accession>A0A3M7TSA2</accession>